<dbReference type="PROSITE" id="PS51257">
    <property type="entry name" value="PROKAR_LIPOPROTEIN"/>
    <property type="match status" value="1"/>
</dbReference>
<feature type="transmembrane region" description="Helical" evidence="1">
    <location>
        <begin position="79"/>
        <end position="97"/>
    </location>
</feature>
<dbReference type="AlphaFoldDB" id="A0A9K3HXQ5"/>
<dbReference type="Proteomes" id="UP000215914">
    <property type="component" value="Unassembled WGS sequence"/>
</dbReference>
<keyword evidence="1" id="KW-0812">Transmembrane</keyword>
<evidence type="ECO:0000313" key="3">
    <source>
        <dbReference type="Proteomes" id="UP000215914"/>
    </source>
</evidence>
<gene>
    <name evidence="2" type="ORF">HanXRQr2_Chr10g0438461</name>
</gene>
<sequence>MDKAKVDEREPKRIFIFLVLFISIVSCLFYLLYQPESSIIISFGEFHYEHLTCIMFFVNTSKAYYFVKHFNLYFKPEKHISFIYLSFRFCYIYSISIV</sequence>
<evidence type="ECO:0000256" key="1">
    <source>
        <dbReference type="SAM" id="Phobius"/>
    </source>
</evidence>
<evidence type="ECO:0000313" key="2">
    <source>
        <dbReference type="EMBL" id="KAF5786240.1"/>
    </source>
</evidence>
<accession>A0A9K3HXQ5</accession>
<dbReference type="EMBL" id="MNCJ02000325">
    <property type="protein sequence ID" value="KAF5786240.1"/>
    <property type="molecule type" value="Genomic_DNA"/>
</dbReference>
<organism evidence="2 3">
    <name type="scientific">Helianthus annuus</name>
    <name type="common">Common sunflower</name>
    <dbReference type="NCBI Taxonomy" id="4232"/>
    <lineage>
        <taxon>Eukaryota</taxon>
        <taxon>Viridiplantae</taxon>
        <taxon>Streptophyta</taxon>
        <taxon>Embryophyta</taxon>
        <taxon>Tracheophyta</taxon>
        <taxon>Spermatophyta</taxon>
        <taxon>Magnoliopsida</taxon>
        <taxon>eudicotyledons</taxon>
        <taxon>Gunneridae</taxon>
        <taxon>Pentapetalae</taxon>
        <taxon>asterids</taxon>
        <taxon>campanulids</taxon>
        <taxon>Asterales</taxon>
        <taxon>Asteraceae</taxon>
        <taxon>Asteroideae</taxon>
        <taxon>Heliantheae alliance</taxon>
        <taxon>Heliantheae</taxon>
        <taxon>Helianthus</taxon>
    </lineage>
</organism>
<proteinExistence type="predicted"/>
<keyword evidence="1" id="KW-0472">Membrane</keyword>
<name>A0A9K3HXQ5_HELAN</name>
<protein>
    <submittedName>
        <fullName evidence="2">Uncharacterized protein</fullName>
    </submittedName>
</protein>
<reference evidence="2" key="2">
    <citation type="submission" date="2020-06" db="EMBL/GenBank/DDBJ databases">
        <title>Helianthus annuus Genome sequencing and assembly Release 2.</title>
        <authorList>
            <person name="Gouzy J."/>
            <person name="Langlade N."/>
            <person name="Munos S."/>
        </authorList>
    </citation>
    <scope>NUCLEOTIDE SEQUENCE</scope>
    <source>
        <tissue evidence="2">Leaves</tissue>
    </source>
</reference>
<reference evidence="2" key="1">
    <citation type="journal article" date="2017" name="Nature">
        <title>The sunflower genome provides insights into oil metabolism, flowering and Asterid evolution.</title>
        <authorList>
            <person name="Badouin H."/>
            <person name="Gouzy J."/>
            <person name="Grassa C.J."/>
            <person name="Murat F."/>
            <person name="Staton S.E."/>
            <person name="Cottret L."/>
            <person name="Lelandais-Briere C."/>
            <person name="Owens G.L."/>
            <person name="Carrere S."/>
            <person name="Mayjonade B."/>
            <person name="Legrand L."/>
            <person name="Gill N."/>
            <person name="Kane N.C."/>
            <person name="Bowers J.E."/>
            <person name="Hubner S."/>
            <person name="Bellec A."/>
            <person name="Berard A."/>
            <person name="Berges H."/>
            <person name="Blanchet N."/>
            <person name="Boniface M.C."/>
            <person name="Brunel D."/>
            <person name="Catrice O."/>
            <person name="Chaidir N."/>
            <person name="Claudel C."/>
            <person name="Donnadieu C."/>
            <person name="Faraut T."/>
            <person name="Fievet G."/>
            <person name="Helmstetter N."/>
            <person name="King M."/>
            <person name="Knapp S.J."/>
            <person name="Lai Z."/>
            <person name="Le Paslier M.C."/>
            <person name="Lippi Y."/>
            <person name="Lorenzon L."/>
            <person name="Mandel J.R."/>
            <person name="Marage G."/>
            <person name="Marchand G."/>
            <person name="Marquand E."/>
            <person name="Bret-Mestries E."/>
            <person name="Morien E."/>
            <person name="Nambeesan S."/>
            <person name="Nguyen T."/>
            <person name="Pegot-Espagnet P."/>
            <person name="Pouilly N."/>
            <person name="Raftis F."/>
            <person name="Sallet E."/>
            <person name="Schiex T."/>
            <person name="Thomas J."/>
            <person name="Vandecasteele C."/>
            <person name="Vares D."/>
            <person name="Vear F."/>
            <person name="Vautrin S."/>
            <person name="Crespi M."/>
            <person name="Mangin B."/>
            <person name="Burke J.M."/>
            <person name="Salse J."/>
            <person name="Munos S."/>
            <person name="Vincourt P."/>
            <person name="Rieseberg L.H."/>
            <person name="Langlade N.B."/>
        </authorList>
    </citation>
    <scope>NUCLEOTIDE SEQUENCE</scope>
    <source>
        <tissue evidence="2">Leaves</tissue>
    </source>
</reference>
<keyword evidence="3" id="KW-1185">Reference proteome</keyword>
<keyword evidence="1" id="KW-1133">Transmembrane helix</keyword>
<dbReference type="Gramene" id="mRNA:HanXRQr2_Chr10g0438461">
    <property type="protein sequence ID" value="CDS:HanXRQr2_Chr10g0438461.1"/>
    <property type="gene ID" value="HanXRQr2_Chr10g0438461"/>
</dbReference>
<feature type="transmembrane region" description="Helical" evidence="1">
    <location>
        <begin position="14"/>
        <end position="33"/>
    </location>
</feature>
<comment type="caution">
    <text evidence="2">The sequence shown here is derived from an EMBL/GenBank/DDBJ whole genome shotgun (WGS) entry which is preliminary data.</text>
</comment>